<proteinExistence type="predicted"/>
<protein>
    <recommendedName>
        <fullName evidence="1">DUF6487 domain-containing protein</fullName>
    </recommendedName>
</protein>
<organism evidence="2 3">
    <name type="scientific">Ruminococcus albus</name>
    <dbReference type="NCBI Taxonomy" id="1264"/>
    <lineage>
        <taxon>Bacteria</taxon>
        <taxon>Bacillati</taxon>
        <taxon>Bacillota</taxon>
        <taxon>Clostridia</taxon>
        <taxon>Eubacteriales</taxon>
        <taxon>Oscillospiraceae</taxon>
        <taxon>Ruminococcus</taxon>
    </lineage>
</organism>
<dbReference type="InterPro" id="IPR045504">
    <property type="entry name" value="DUF6487"/>
</dbReference>
<dbReference type="AlphaFoldDB" id="A0A1I1KWA4"/>
<evidence type="ECO:0000313" key="3">
    <source>
        <dbReference type="Proteomes" id="UP000182192"/>
    </source>
</evidence>
<evidence type="ECO:0000313" key="2">
    <source>
        <dbReference type="EMBL" id="SFC65074.1"/>
    </source>
</evidence>
<dbReference type="Proteomes" id="UP000182192">
    <property type="component" value="Unassembled WGS sequence"/>
</dbReference>
<feature type="domain" description="DUF6487" evidence="1">
    <location>
        <begin position="4"/>
        <end position="81"/>
    </location>
</feature>
<accession>A0A1I1KWA4</accession>
<reference evidence="2 3" key="1">
    <citation type="submission" date="2016-10" db="EMBL/GenBank/DDBJ databases">
        <authorList>
            <person name="de Groot N.N."/>
        </authorList>
    </citation>
    <scope>NUCLEOTIDE SEQUENCE [LARGE SCALE GENOMIC DNA]</scope>
    <source>
        <strain evidence="2 3">AR67</strain>
    </source>
</reference>
<dbReference type="EMBL" id="FOKQ01000017">
    <property type="protein sequence ID" value="SFC65074.1"/>
    <property type="molecule type" value="Genomic_DNA"/>
</dbReference>
<sequence length="91" mass="10241">MMDCPKCGDAMTDGVLTGSGKSGIGVQWITKEYRMKHAFPPMTPKALEEAQRISLRMAELNTHMADVFWVCRKCGVIMAELPRIKEENSHE</sequence>
<gene>
    <name evidence="2" type="ORF">SAMN02910406_02104</name>
</gene>
<name>A0A1I1KWA4_RUMAL</name>
<dbReference type="Pfam" id="PF20097">
    <property type="entry name" value="DUF6487"/>
    <property type="match status" value="1"/>
</dbReference>
<evidence type="ECO:0000259" key="1">
    <source>
        <dbReference type="Pfam" id="PF20097"/>
    </source>
</evidence>